<gene>
    <name evidence="2" type="ORF">GMARGA_LOCUS33045</name>
</gene>
<evidence type="ECO:0000313" key="3">
    <source>
        <dbReference type="Proteomes" id="UP000789901"/>
    </source>
</evidence>
<accession>A0ABN7WPE3</accession>
<name>A0ABN7WPE3_GIGMA</name>
<keyword evidence="3" id="KW-1185">Reference proteome</keyword>
<dbReference type="InterPro" id="IPR040982">
    <property type="entry name" value="DNA_pol3_finger"/>
</dbReference>
<organism evidence="2 3">
    <name type="scientific">Gigaspora margarita</name>
    <dbReference type="NCBI Taxonomy" id="4874"/>
    <lineage>
        <taxon>Eukaryota</taxon>
        <taxon>Fungi</taxon>
        <taxon>Fungi incertae sedis</taxon>
        <taxon>Mucoromycota</taxon>
        <taxon>Glomeromycotina</taxon>
        <taxon>Glomeromycetes</taxon>
        <taxon>Diversisporales</taxon>
        <taxon>Gigasporaceae</taxon>
        <taxon>Gigaspora</taxon>
    </lineage>
</organism>
<evidence type="ECO:0000259" key="1">
    <source>
        <dbReference type="Pfam" id="PF17657"/>
    </source>
</evidence>
<reference evidence="2 3" key="1">
    <citation type="submission" date="2021-06" db="EMBL/GenBank/DDBJ databases">
        <authorList>
            <person name="Kallberg Y."/>
            <person name="Tangrot J."/>
            <person name="Rosling A."/>
        </authorList>
    </citation>
    <scope>NUCLEOTIDE SEQUENCE [LARGE SCALE GENOMIC DNA]</scope>
    <source>
        <strain evidence="2 3">120-4 pot B 10/14</strain>
    </source>
</reference>
<dbReference type="Pfam" id="PF17657">
    <property type="entry name" value="DNA_pol3_finger"/>
    <property type="match status" value="1"/>
</dbReference>
<feature type="non-terminal residue" evidence="2">
    <location>
        <position position="1"/>
    </location>
</feature>
<dbReference type="Proteomes" id="UP000789901">
    <property type="component" value="Unassembled WGS sequence"/>
</dbReference>
<comment type="caution">
    <text evidence="2">The sequence shown here is derived from an EMBL/GenBank/DDBJ whole genome shotgun (WGS) entry which is preliminary data.</text>
</comment>
<feature type="domain" description="DNA polymerase III alpha subunit finger" evidence="1">
    <location>
        <begin position="10"/>
        <end position="66"/>
    </location>
</feature>
<protein>
    <submittedName>
        <fullName evidence="2">19987_t:CDS:1</fullName>
    </submittedName>
</protein>
<sequence>ASLVDDKNSDSKDERLEEQTISLMNQKTWNNFKNLPLASIFQLDTPSAWTFFNRLRPYNFSDLIPSISKGVGWNLNNYQEPKNR</sequence>
<proteinExistence type="predicted"/>
<feature type="non-terminal residue" evidence="2">
    <location>
        <position position="84"/>
    </location>
</feature>
<evidence type="ECO:0000313" key="2">
    <source>
        <dbReference type="EMBL" id="CAG8836449.1"/>
    </source>
</evidence>
<dbReference type="EMBL" id="CAJVQB010053588">
    <property type="protein sequence ID" value="CAG8836449.1"/>
    <property type="molecule type" value="Genomic_DNA"/>
</dbReference>